<evidence type="ECO:0000313" key="4">
    <source>
        <dbReference type="EMBL" id="OWQ83854.1"/>
    </source>
</evidence>
<dbReference type="InterPro" id="IPR027417">
    <property type="entry name" value="P-loop_NTPase"/>
</dbReference>
<proteinExistence type="predicted"/>
<keyword evidence="2" id="KW-0812">Transmembrane</keyword>
<organism evidence="4 5">
    <name type="scientific">Roseateles aquatilis</name>
    <dbReference type="NCBI Taxonomy" id="431061"/>
    <lineage>
        <taxon>Bacteria</taxon>
        <taxon>Pseudomonadati</taxon>
        <taxon>Pseudomonadota</taxon>
        <taxon>Betaproteobacteria</taxon>
        <taxon>Burkholderiales</taxon>
        <taxon>Sphaerotilaceae</taxon>
        <taxon>Roseateles</taxon>
    </lineage>
</organism>
<dbReference type="EMBL" id="NIOF01000019">
    <property type="protein sequence ID" value="OWQ83854.1"/>
    <property type="molecule type" value="Genomic_DNA"/>
</dbReference>
<feature type="compositionally biased region" description="Gly residues" evidence="1">
    <location>
        <begin position="217"/>
        <end position="229"/>
    </location>
</feature>
<feature type="transmembrane region" description="Helical" evidence="2">
    <location>
        <begin position="179"/>
        <end position="199"/>
    </location>
</feature>
<dbReference type="AlphaFoldDB" id="A0A246IUG4"/>
<dbReference type="Proteomes" id="UP000197468">
    <property type="component" value="Unassembled WGS sequence"/>
</dbReference>
<dbReference type="Pfam" id="PF05707">
    <property type="entry name" value="Zot"/>
    <property type="match status" value="1"/>
</dbReference>
<evidence type="ECO:0000313" key="5">
    <source>
        <dbReference type="Proteomes" id="UP000197468"/>
    </source>
</evidence>
<sequence length="378" mass="41085">MAITFVTGIPGHGKTQWALWRTVQETKADPRPVFHNGIKDLNIPGWQVWKEEEWEQLPAGSLFVIDEAQKKMGVFGRGQVPQWVQNLATHRHLGLDILLITQSPMLVDSFVRSLGDRHFHIVRKFGTWYTTIHEFTNGIKDNVLKSRSGSVKHSWRFQKEVFGWYTSAEKHTVKRRIPLRVLMIPVLIAVFAAASFVAYTRLNPDAARAQVEKSTGTGTGSTSVGGGQPGHATDGRSGPMTTAEYAQAYQARVQGLPHTAPIYDDVTKPVAAPYPAACVAIRGECRCYSQQGTRLDVPMQICTQIVAGGFFIAWDKPVVAAVSVSASSPGGPGDQQVVAQATGIVGVRPPVFTDPLPAVNPDLGAPPRVRPPPRGAGS</sequence>
<evidence type="ECO:0000259" key="3">
    <source>
        <dbReference type="Pfam" id="PF05707"/>
    </source>
</evidence>
<dbReference type="Gene3D" id="3.40.50.300">
    <property type="entry name" value="P-loop containing nucleotide triphosphate hydrolases"/>
    <property type="match status" value="1"/>
</dbReference>
<feature type="domain" description="Zona occludens toxin N-terminal" evidence="3">
    <location>
        <begin position="53"/>
        <end position="171"/>
    </location>
</feature>
<dbReference type="RefSeq" id="WP_088388179.1">
    <property type="nucleotide sequence ID" value="NZ_NIOF01000019.1"/>
</dbReference>
<reference evidence="4 5" key="1">
    <citation type="journal article" date="2008" name="Int. J. Syst. Evol. Microbiol.">
        <title>Description of Roseateles aquatilis sp. nov. and Roseateles terrae sp. nov., in the class Betaproteobacteria, and emended description of the genus Roseateles.</title>
        <authorList>
            <person name="Gomila M."/>
            <person name="Bowien B."/>
            <person name="Falsen E."/>
            <person name="Moore E.R."/>
            <person name="Lalucat J."/>
        </authorList>
    </citation>
    <scope>NUCLEOTIDE SEQUENCE [LARGE SCALE GENOMIC DNA]</scope>
    <source>
        <strain evidence="4 5">CCUG 48205</strain>
    </source>
</reference>
<feature type="region of interest" description="Disordered" evidence="1">
    <location>
        <begin position="355"/>
        <end position="378"/>
    </location>
</feature>
<keyword evidence="5" id="KW-1185">Reference proteome</keyword>
<name>A0A246IUG4_9BURK</name>
<dbReference type="InterPro" id="IPR008900">
    <property type="entry name" value="Zot_N"/>
</dbReference>
<accession>A0A246IUG4</accession>
<protein>
    <recommendedName>
        <fullName evidence="3">Zona occludens toxin N-terminal domain-containing protein</fullName>
    </recommendedName>
</protein>
<feature type="region of interest" description="Disordered" evidence="1">
    <location>
        <begin position="210"/>
        <end position="239"/>
    </location>
</feature>
<keyword evidence="2" id="KW-0472">Membrane</keyword>
<gene>
    <name evidence="4" type="ORF">CDN99_25655</name>
</gene>
<comment type="caution">
    <text evidence="4">The sequence shown here is derived from an EMBL/GenBank/DDBJ whole genome shotgun (WGS) entry which is preliminary data.</text>
</comment>
<keyword evidence="2" id="KW-1133">Transmembrane helix</keyword>
<feature type="compositionally biased region" description="Pro residues" evidence="1">
    <location>
        <begin position="368"/>
        <end position="378"/>
    </location>
</feature>
<evidence type="ECO:0000256" key="1">
    <source>
        <dbReference type="SAM" id="MobiDB-lite"/>
    </source>
</evidence>
<evidence type="ECO:0000256" key="2">
    <source>
        <dbReference type="SAM" id="Phobius"/>
    </source>
</evidence>
<dbReference type="OrthoDB" id="8809170at2"/>